<evidence type="ECO:0000256" key="6">
    <source>
        <dbReference type="ARBA" id="ARBA00023242"/>
    </source>
</evidence>
<dbReference type="SMART" id="SM00355">
    <property type="entry name" value="ZnF_C2H2"/>
    <property type="match status" value="1"/>
</dbReference>
<comment type="subcellular location">
    <subcellularLocation>
        <location evidence="1">Nucleus</location>
    </subcellularLocation>
</comment>
<dbReference type="GO" id="GO:0005634">
    <property type="term" value="C:nucleus"/>
    <property type="evidence" value="ECO:0007669"/>
    <property type="project" value="UniProtKB-SubCell"/>
</dbReference>
<evidence type="ECO:0000259" key="8">
    <source>
        <dbReference type="PROSITE" id="PS50157"/>
    </source>
</evidence>
<evidence type="ECO:0000256" key="7">
    <source>
        <dbReference type="PROSITE-ProRule" id="PRU00042"/>
    </source>
</evidence>
<proteinExistence type="predicted"/>
<protein>
    <recommendedName>
        <fullName evidence="8">C2H2-type domain-containing protein</fullName>
    </recommendedName>
</protein>
<dbReference type="PROSITE" id="PS00028">
    <property type="entry name" value="ZINC_FINGER_C2H2_1"/>
    <property type="match status" value="1"/>
</dbReference>
<evidence type="ECO:0000256" key="1">
    <source>
        <dbReference type="ARBA" id="ARBA00004123"/>
    </source>
</evidence>
<dbReference type="EMBL" id="OC317188">
    <property type="protein sequence ID" value="CAD7395332.1"/>
    <property type="molecule type" value="Genomic_DNA"/>
</dbReference>
<dbReference type="Gene3D" id="3.30.160.60">
    <property type="entry name" value="Classic Zinc Finger"/>
    <property type="match status" value="1"/>
</dbReference>
<dbReference type="Pfam" id="PF00096">
    <property type="entry name" value="zf-C2H2"/>
    <property type="match status" value="1"/>
</dbReference>
<keyword evidence="5" id="KW-0862">Zinc</keyword>
<gene>
    <name evidence="9" type="ORF">TCEB3V08_LOCUS3089</name>
</gene>
<dbReference type="FunFam" id="3.30.160.60:FF:000100">
    <property type="entry name" value="Zinc finger 45-like"/>
    <property type="match status" value="1"/>
</dbReference>
<dbReference type="PROSITE" id="PS50157">
    <property type="entry name" value="ZINC_FINGER_C2H2_2"/>
    <property type="match status" value="1"/>
</dbReference>
<keyword evidence="4 7" id="KW-0863">Zinc-finger</keyword>
<dbReference type="PANTHER" id="PTHR24394">
    <property type="entry name" value="ZINC FINGER PROTEIN"/>
    <property type="match status" value="1"/>
</dbReference>
<evidence type="ECO:0000256" key="5">
    <source>
        <dbReference type="ARBA" id="ARBA00022833"/>
    </source>
</evidence>
<name>A0A7R9GRN2_TIMCR</name>
<keyword evidence="3" id="KW-0677">Repeat</keyword>
<accession>A0A7R9GRN2</accession>
<keyword evidence="6" id="KW-0539">Nucleus</keyword>
<dbReference type="SUPFAM" id="SSF57667">
    <property type="entry name" value="beta-beta-alpha zinc fingers"/>
    <property type="match status" value="1"/>
</dbReference>
<reference evidence="9" key="1">
    <citation type="submission" date="2020-11" db="EMBL/GenBank/DDBJ databases">
        <authorList>
            <person name="Tran Van P."/>
        </authorList>
    </citation>
    <scope>NUCLEOTIDE SEQUENCE</scope>
</reference>
<evidence type="ECO:0000256" key="3">
    <source>
        <dbReference type="ARBA" id="ARBA00022737"/>
    </source>
</evidence>
<evidence type="ECO:0000256" key="4">
    <source>
        <dbReference type="ARBA" id="ARBA00022771"/>
    </source>
</evidence>
<organism evidence="9">
    <name type="scientific">Timema cristinae</name>
    <name type="common">Walking stick</name>
    <dbReference type="NCBI Taxonomy" id="61476"/>
    <lineage>
        <taxon>Eukaryota</taxon>
        <taxon>Metazoa</taxon>
        <taxon>Ecdysozoa</taxon>
        <taxon>Arthropoda</taxon>
        <taxon>Hexapoda</taxon>
        <taxon>Insecta</taxon>
        <taxon>Pterygota</taxon>
        <taxon>Neoptera</taxon>
        <taxon>Polyneoptera</taxon>
        <taxon>Phasmatodea</taxon>
        <taxon>Timematodea</taxon>
        <taxon>Timematoidea</taxon>
        <taxon>Timematidae</taxon>
        <taxon>Timema</taxon>
    </lineage>
</organism>
<feature type="domain" description="C2H2-type" evidence="8">
    <location>
        <begin position="26"/>
        <end position="53"/>
    </location>
</feature>
<dbReference type="InterPro" id="IPR036236">
    <property type="entry name" value="Znf_C2H2_sf"/>
</dbReference>
<dbReference type="GO" id="GO:0008270">
    <property type="term" value="F:zinc ion binding"/>
    <property type="evidence" value="ECO:0007669"/>
    <property type="project" value="UniProtKB-KW"/>
</dbReference>
<dbReference type="PANTHER" id="PTHR24394:SF29">
    <property type="entry name" value="MYONEURIN"/>
    <property type="match status" value="1"/>
</dbReference>
<dbReference type="InterPro" id="IPR013087">
    <property type="entry name" value="Znf_C2H2_type"/>
</dbReference>
<sequence length="68" mass="7632">MALKGFSSKSAVSAHLKAVHFGERPFVCDQCGHSFTSKGILQEHLTIHSDDTPFKCSQCRKRRVYSYA</sequence>
<dbReference type="AlphaFoldDB" id="A0A7R9GRN2"/>
<dbReference type="GO" id="GO:0000981">
    <property type="term" value="F:DNA-binding transcription factor activity, RNA polymerase II-specific"/>
    <property type="evidence" value="ECO:0007669"/>
    <property type="project" value="TreeGrafter"/>
</dbReference>
<evidence type="ECO:0000256" key="2">
    <source>
        <dbReference type="ARBA" id="ARBA00022723"/>
    </source>
</evidence>
<evidence type="ECO:0000313" key="9">
    <source>
        <dbReference type="EMBL" id="CAD7395332.1"/>
    </source>
</evidence>
<keyword evidence="2" id="KW-0479">Metal-binding</keyword>